<evidence type="ECO:0000256" key="2">
    <source>
        <dbReference type="ARBA" id="ARBA00023015"/>
    </source>
</evidence>
<evidence type="ECO:0000256" key="4">
    <source>
        <dbReference type="ARBA" id="ARBA00023125"/>
    </source>
</evidence>
<accession>A0A6I4MTZ8</accession>
<dbReference type="PANTHER" id="PTHR43133">
    <property type="entry name" value="RNA POLYMERASE ECF-TYPE SIGMA FACTO"/>
    <property type="match status" value="1"/>
</dbReference>
<evidence type="ECO:0000256" key="3">
    <source>
        <dbReference type="ARBA" id="ARBA00023082"/>
    </source>
</evidence>
<evidence type="ECO:0000313" key="9">
    <source>
        <dbReference type="Proteomes" id="UP000462055"/>
    </source>
</evidence>
<dbReference type="InterPro" id="IPR039425">
    <property type="entry name" value="RNA_pol_sigma-70-like"/>
</dbReference>
<dbReference type="SUPFAM" id="SSF88946">
    <property type="entry name" value="Sigma2 domain of RNA polymerase sigma factors"/>
    <property type="match status" value="1"/>
</dbReference>
<dbReference type="EMBL" id="WBMS02000074">
    <property type="protein sequence ID" value="MWA07417.1"/>
    <property type="molecule type" value="Genomic_DNA"/>
</dbReference>
<evidence type="ECO:0000259" key="6">
    <source>
        <dbReference type="Pfam" id="PF04542"/>
    </source>
</evidence>
<keyword evidence="3" id="KW-0731">Sigma factor</keyword>
<keyword evidence="5" id="KW-0804">Transcription</keyword>
<keyword evidence="4" id="KW-0238">DNA-binding</keyword>
<dbReference type="InterPro" id="IPR014284">
    <property type="entry name" value="RNA_pol_sigma-70_dom"/>
</dbReference>
<dbReference type="PANTHER" id="PTHR43133:SF8">
    <property type="entry name" value="RNA POLYMERASE SIGMA FACTOR HI_1459-RELATED"/>
    <property type="match status" value="1"/>
</dbReference>
<dbReference type="NCBIfam" id="TIGR02937">
    <property type="entry name" value="sigma70-ECF"/>
    <property type="match status" value="1"/>
</dbReference>
<evidence type="ECO:0000256" key="1">
    <source>
        <dbReference type="ARBA" id="ARBA00010641"/>
    </source>
</evidence>
<dbReference type="AlphaFoldDB" id="A0A6I4MTZ8"/>
<gene>
    <name evidence="8" type="ORF">F8568_045260</name>
</gene>
<reference evidence="8" key="1">
    <citation type="submission" date="2019-12" db="EMBL/GenBank/DDBJ databases">
        <title>Actinomadura physcomitrii sp. nov., a novel actinomycete isolated from moss [Physcomitrium sphaericum (Ludw) Fuernr].</title>
        <authorList>
            <person name="Zhuang X."/>
        </authorList>
    </citation>
    <scope>NUCLEOTIDE SEQUENCE [LARGE SCALE GENOMIC DNA]</scope>
    <source>
        <strain evidence="8">LD22</strain>
    </source>
</reference>
<feature type="domain" description="RNA polymerase sigma-70 region 2" evidence="6">
    <location>
        <begin position="35"/>
        <end position="101"/>
    </location>
</feature>
<dbReference type="GO" id="GO:0003677">
    <property type="term" value="F:DNA binding"/>
    <property type="evidence" value="ECO:0007669"/>
    <property type="project" value="UniProtKB-KW"/>
</dbReference>
<protein>
    <submittedName>
        <fullName evidence="8">Sigma-70 family RNA polymerase sigma factor</fullName>
    </submittedName>
</protein>
<dbReference type="GO" id="GO:0016987">
    <property type="term" value="F:sigma factor activity"/>
    <property type="evidence" value="ECO:0007669"/>
    <property type="project" value="UniProtKB-KW"/>
</dbReference>
<organism evidence="8 9">
    <name type="scientific">Actinomadura physcomitrii</name>
    <dbReference type="NCBI Taxonomy" id="2650748"/>
    <lineage>
        <taxon>Bacteria</taxon>
        <taxon>Bacillati</taxon>
        <taxon>Actinomycetota</taxon>
        <taxon>Actinomycetes</taxon>
        <taxon>Streptosporangiales</taxon>
        <taxon>Thermomonosporaceae</taxon>
        <taxon>Actinomadura</taxon>
    </lineage>
</organism>
<dbReference type="Pfam" id="PF08281">
    <property type="entry name" value="Sigma70_r4_2"/>
    <property type="match status" value="1"/>
</dbReference>
<dbReference type="GO" id="GO:0006352">
    <property type="term" value="P:DNA-templated transcription initiation"/>
    <property type="evidence" value="ECO:0007669"/>
    <property type="project" value="InterPro"/>
</dbReference>
<name>A0A6I4MTZ8_9ACTN</name>
<evidence type="ECO:0000313" key="8">
    <source>
        <dbReference type="EMBL" id="MWA07417.1"/>
    </source>
</evidence>
<feature type="domain" description="RNA polymerase sigma factor 70 region 4 type 2" evidence="7">
    <location>
        <begin position="136"/>
        <end position="186"/>
    </location>
</feature>
<dbReference type="SUPFAM" id="SSF88659">
    <property type="entry name" value="Sigma3 and sigma4 domains of RNA polymerase sigma factors"/>
    <property type="match status" value="1"/>
</dbReference>
<comment type="caution">
    <text evidence="8">The sequence shown here is derived from an EMBL/GenBank/DDBJ whole genome shotgun (WGS) entry which is preliminary data.</text>
</comment>
<dbReference type="Pfam" id="PF04542">
    <property type="entry name" value="Sigma70_r2"/>
    <property type="match status" value="1"/>
</dbReference>
<dbReference type="RefSeq" id="WP_151600358.1">
    <property type="nucleotide sequence ID" value="NZ_WBMS02000074.1"/>
</dbReference>
<keyword evidence="2" id="KW-0805">Transcription regulation</keyword>
<proteinExistence type="inferred from homology"/>
<dbReference type="CDD" id="cd06171">
    <property type="entry name" value="Sigma70_r4"/>
    <property type="match status" value="1"/>
</dbReference>
<dbReference type="InterPro" id="IPR013249">
    <property type="entry name" value="RNA_pol_sigma70_r4_t2"/>
</dbReference>
<evidence type="ECO:0000256" key="5">
    <source>
        <dbReference type="ARBA" id="ARBA00023163"/>
    </source>
</evidence>
<comment type="similarity">
    <text evidence="1">Belongs to the sigma-70 factor family. ECF subfamily.</text>
</comment>
<keyword evidence="9" id="KW-1185">Reference proteome</keyword>
<dbReference type="InterPro" id="IPR036388">
    <property type="entry name" value="WH-like_DNA-bd_sf"/>
</dbReference>
<dbReference type="InterPro" id="IPR007627">
    <property type="entry name" value="RNA_pol_sigma70_r2"/>
</dbReference>
<dbReference type="Proteomes" id="UP000462055">
    <property type="component" value="Unassembled WGS sequence"/>
</dbReference>
<dbReference type="Gene3D" id="1.10.1740.10">
    <property type="match status" value="1"/>
</dbReference>
<dbReference type="InterPro" id="IPR013325">
    <property type="entry name" value="RNA_pol_sigma_r2"/>
</dbReference>
<dbReference type="Gene3D" id="1.10.10.10">
    <property type="entry name" value="Winged helix-like DNA-binding domain superfamily/Winged helix DNA-binding domain"/>
    <property type="match status" value="1"/>
</dbReference>
<evidence type="ECO:0000259" key="7">
    <source>
        <dbReference type="Pfam" id="PF08281"/>
    </source>
</evidence>
<dbReference type="InterPro" id="IPR013324">
    <property type="entry name" value="RNA_pol_sigma_r3/r4-like"/>
</dbReference>
<sequence length="196" mass="21928">MSLSPYLEVDISAEVDDVELIARSRNQPEAFSEIFDRHARRLRGYVARRLGSDAADDVVAETFLIAFQCRNKHDFSRADARSWLFGIAERLVGDHRRSEMRMRRAFARSVFEPLASEALDERVADVVTAEAQGPRLATALAGLNERDREPLLLRTLGGMSCEEIGDVLDIPVGAVRSRLHRARRTLRAALDSAHTG</sequence>